<evidence type="ECO:0000256" key="2">
    <source>
        <dbReference type="ARBA" id="ARBA00021364"/>
    </source>
</evidence>
<dbReference type="SMART" id="SM01230">
    <property type="entry name" value="Gln-synt_C"/>
    <property type="match status" value="1"/>
</dbReference>
<dbReference type="Gene3D" id="3.10.20.70">
    <property type="entry name" value="Glutamine synthetase, N-terminal domain"/>
    <property type="match status" value="1"/>
</dbReference>
<protein>
    <recommendedName>
        <fullName evidence="2">Glutamine synthetase</fullName>
    </recommendedName>
</protein>
<evidence type="ECO:0000256" key="1">
    <source>
        <dbReference type="ARBA" id="ARBA00009897"/>
    </source>
</evidence>
<keyword evidence="3" id="KW-0436">Ligase</keyword>
<comment type="caution">
    <text evidence="9">The sequence shown here is derived from an EMBL/GenBank/DDBJ whole genome shotgun (WGS) entry which is preliminary data.</text>
</comment>
<dbReference type="InterPro" id="IPR008146">
    <property type="entry name" value="Gln_synth_cat_dom"/>
</dbReference>
<dbReference type="EMBL" id="MCGN01000002">
    <property type="protein sequence ID" value="ORZ00166.1"/>
    <property type="molecule type" value="Genomic_DNA"/>
</dbReference>
<sequence length="468" mass="52536">MTADKPVTATLDNISNLLQDDIRVKVAIVDIDGALAGKIIHKDKFLQVVEDGFGFCSVVFGWDLHDTPYTTDVEFAGDECEFPDLIAKVDLSSYRRIPWEDNVPFFLAHLVNPKNYERFYACPRSLLQGAVDDYAQQLGMTAHCGVEYEFFCFQETSETAADKGYHDLKPLWLGGCGYSLLRPTQRQEFYYKAFDWLHEFKVPIESWHTETGPGVFEAAIAYTEAKEAGDRATLFKTCMKQIALKHGFMASFMAKPYADKAGCSGHIHFSLKNKDGKNAFYPWAEDQKSEIPNMSKTMVAFLAGVLRGLPSIMAILAPTVNSYKRLTRKWFAPQDVSWGIENRAGAVRVIVPPVSSPAATRLEMRVGGADINPHLAIAAVLRCGFWGITTNQTLPIPAMDLSKKDNAGEALPKSLLEAMLAMEAKGSIARQVLGDEFVEHYCKTRRHEWNLWQESVTTFELERYLELI</sequence>
<dbReference type="Gene3D" id="3.30.590.10">
    <property type="entry name" value="Glutamine synthetase/guanido kinase, catalytic domain"/>
    <property type="match status" value="1"/>
</dbReference>
<dbReference type="GO" id="GO:0006542">
    <property type="term" value="P:glutamine biosynthetic process"/>
    <property type="evidence" value="ECO:0007669"/>
    <property type="project" value="InterPro"/>
</dbReference>
<organism evidence="9 10">
    <name type="scientific">Syncephalastrum racemosum</name>
    <name type="common">Filamentous fungus</name>
    <dbReference type="NCBI Taxonomy" id="13706"/>
    <lineage>
        <taxon>Eukaryota</taxon>
        <taxon>Fungi</taxon>
        <taxon>Fungi incertae sedis</taxon>
        <taxon>Mucoromycota</taxon>
        <taxon>Mucoromycotina</taxon>
        <taxon>Mucoromycetes</taxon>
        <taxon>Mucorales</taxon>
        <taxon>Syncephalastraceae</taxon>
        <taxon>Syncephalastrum</taxon>
    </lineage>
</organism>
<evidence type="ECO:0000256" key="3">
    <source>
        <dbReference type="ARBA" id="ARBA00022598"/>
    </source>
</evidence>
<dbReference type="GO" id="GO:0006576">
    <property type="term" value="P:biogenic amine metabolic process"/>
    <property type="evidence" value="ECO:0007669"/>
    <property type="project" value="UniProtKB-ARBA"/>
</dbReference>
<evidence type="ECO:0000256" key="7">
    <source>
        <dbReference type="RuleBase" id="RU000384"/>
    </source>
</evidence>
<evidence type="ECO:0000256" key="6">
    <source>
        <dbReference type="PROSITE-ProRule" id="PRU01331"/>
    </source>
</evidence>
<dbReference type="InParanoid" id="A0A1X2HMQ6"/>
<keyword evidence="5" id="KW-0067">ATP-binding</keyword>
<evidence type="ECO:0000256" key="4">
    <source>
        <dbReference type="ARBA" id="ARBA00022741"/>
    </source>
</evidence>
<dbReference type="SUPFAM" id="SSF54368">
    <property type="entry name" value="Glutamine synthetase, N-terminal domain"/>
    <property type="match status" value="1"/>
</dbReference>
<name>A0A1X2HMQ6_SYNRA</name>
<evidence type="ECO:0000313" key="9">
    <source>
        <dbReference type="EMBL" id="ORZ00166.1"/>
    </source>
</evidence>
<dbReference type="PANTHER" id="PTHR43785:SF12">
    <property type="entry name" value="TYPE-1 GLUTAMINE SYNTHETASE 2"/>
    <property type="match status" value="1"/>
</dbReference>
<dbReference type="STRING" id="13706.A0A1X2HMQ6"/>
<reference evidence="9 10" key="1">
    <citation type="submission" date="2016-07" db="EMBL/GenBank/DDBJ databases">
        <title>Pervasive Adenine N6-methylation of Active Genes in Fungi.</title>
        <authorList>
            <consortium name="DOE Joint Genome Institute"/>
            <person name="Mondo S.J."/>
            <person name="Dannebaum R.O."/>
            <person name="Kuo R.C."/>
            <person name="Labutti K."/>
            <person name="Haridas S."/>
            <person name="Kuo A."/>
            <person name="Salamov A."/>
            <person name="Ahrendt S.R."/>
            <person name="Lipzen A."/>
            <person name="Sullivan W."/>
            <person name="Andreopoulos W.B."/>
            <person name="Clum A."/>
            <person name="Lindquist E."/>
            <person name="Daum C."/>
            <person name="Ramamoorthy G.K."/>
            <person name="Gryganskyi A."/>
            <person name="Culley D."/>
            <person name="Magnuson J.K."/>
            <person name="James T.Y."/>
            <person name="O'Malley M.A."/>
            <person name="Stajich J.E."/>
            <person name="Spatafora J.W."/>
            <person name="Visel A."/>
            <person name="Grigoriev I.V."/>
        </authorList>
    </citation>
    <scope>NUCLEOTIDE SEQUENCE [LARGE SCALE GENOMIC DNA]</scope>
    <source>
        <strain evidence="9 10">NRRL 2496</strain>
    </source>
</reference>
<feature type="domain" description="GS catalytic" evidence="8">
    <location>
        <begin position="123"/>
        <end position="468"/>
    </location>
</feature>
<dbReference type="AlphaFoldDB" id="A0A1X2HMQ6"/>
<dbReference type="SUPFAM" id="SSF55931">
    <property type="entry name" value="Glutamine synthetase/guanido kinase"/>
    <property type="match status" value="1"/>
</dbReference>
<evidence type="ECO:0000259" key="8">
    <source>
        <dbReference type="PROSITE" id="PS51987"/>
    </source>
</evidence>
<dbReference type="OMA" id="NIMTFRL"/>
<dbReference type="Proteomes" id="UP000242180">
    <property type="component" value="Unassembled WGS sequence"/>
</dbReference>
<comment type="similarity">
    <text evidence="1 6 7">Belongs to the glutamine synthetase family.</text>
</comment>
<dbReference type="GO" id="GO:0004356">
    <property type="term" value="F:glutamine synthetase activity"/>
    <property type="evidence" value="ECO:0007669"/>
    <property type="project" value="InterPro"/>
</dbReference>
<proteinExistence type="inferred from homology"/>
<dbReference type="GO" id="GO:0005524">
    <property type="term" value="F:ATP binding"/>
    <property type="evidence" value="ECO:0007669"/>
    <property type="project" value="UniProtKB-KW"/>
</dbReference>
<dbReference type="InterPro" id="IPR014746">
    <property type="entry name" value="Gln_synth/guanido_kin_cat_dom"/>
</dbReference>
<evidence type="ECO:0000256" key="5">
    <source>
        <dbReference type="ARBA" id="ARBA00022840"/>
    </source>
</evidence>
<dbReference type="Pfam" id="PF00120">
    <property type="entry name" value="Gln-synt_C"/>
    <property type="match status" value="1"/>
</dbReference>
<dbReference type="FunFam" id="3.30.590.10:FF:000005">
    <property type="entry name" value="Probable glutamine synthetase"/>
    <property type="match status" value="1"/>
</dbReference>
<gene>
    <name evidence="9" type="ORF">BCR43DRAFT_484775</name>
</gene>
<dbReference type="OrthoDB" id="77835at2759"/>
<accession>A0A1X2HMQ6</accession>
<evidence type="ECO:0000313" key="10">
    <source>
        <dbReference type="Proteomes" id="UP000242180"/>
    </source>
</evidence>
<dbReference type="PROSITE" id="PS51987">
    <property type="entry name" value="GS_CATALYTIC"/>
    <property type="match status" value="1"/>
</dbReference>
<dbReference type="PANTHER" id="PTHR43785">
    <property type="entry name" value="GAMMA-GLUTAMYLPUTRESCINE SYNTHETASE"/>
    <property type="match status" value="1"/>
</dbReference>
<keyword evidence="4" id="KW-0547">Nucleotide-binding</keyword>
<keyword evidence="10" id="KW-1185">Reference proteome</keyword>
<dbReference type="InterPro" id="IPR036651">
    <property type="entry name" value="Gln_synt_N_sf"/>
</dbReference>